<dbReference type="AlphaFoldDB" id="A0A7X0FQZ5"/>
<dbReference type="InterPro" id="IPR032816">
    <property type="entry name" value="VTT_dom"/>
</dbReference>
<evidence type="ECO:0000259" key="8">
    <source>
        <dbReference type="Pfam" id="PF09335"/>
    </source>
</evidence>
<evidence type="ECO:0000256" key="1">
    <source>
        <dbReference type="ARBA" id="ARBA00004651"/>
    </source>
</evidence>
<gene>
    <name evidence="9" type="ORF">HD594_002392</name>
</gene>
<evidence type="ECO:0000256" key="6">
    <source>
        <dbReference type="ARBA" id="ARBA00023136"/>
    </source>
</evidence>
<protein>
    <submittedName>
        <fullName evidence="9">Membrane protein DedA with SNARE-associated domain</fullName>
    </submittedName>
</protein>
<proteinExistence type="inferred from homology"/>
<evidence type="ECO:0000313" key="10">
    <source>
        <dbReference type="Proteomes" id="UP000537775"/>
    </source>
</evidence>
<evidence type="ECO:0000256" key="7">
    <source>
        <dbReference type="SAM" id="Phobius"/>
    </source>
</evidence>
<comment type="subcellular location">
    <subcellularLocation>
        <location evidence="1">Cell membrane</location>
        <topology evidence="1">Multi-pass membrane protein</topology>
    </subcellularLocation>
</comment>
<feature type="domain" description="VTT" evidence="8">
    <location>
        <begin position="34"/>
        <end position="155"/>
    </location>
</feature>
<keyword evidence="6 7" id="KW-0472">Membrane</keyword>
<evidence type="ECO:0000256" key="3">
    <source>
        <dbReference type="ARBA" id="ARBA00022475"/>
    </source>
</evidence>
<dbReference type="InterPro" id="IPR051311">
    <property type="entry name" value="DedA_domain"/>
</dbReference>
<feature type="transmembrane region" description="Helical" evidence="7">
    <location>
        <begin position="12"/>
        <end position="33"/>
    </location>
</feature>
<reference evidence="9 10" key="1">
    <citation type="submission" date="2020-08" db="EMBL/GenBank/DDBJ databases">
        <title>Sequencing the genomes of 1000 actinobacteria strains.</title>
        <authorList>
            <person name="Klenk H.-P."/>
        </authorList>
    </citation>
    <scope>NUCLEOTIDE SEQUENCE [LARGE SCALE GENOMIC DNA]</scope>
    <source>
        <strain evidence="9 10">DSM 12511</strain>
    </source>
</reference>
<feature type="transmembrane region" description="Helical" evidence="7">
    <location>
        <begin position="53"/>
        <end position="76"/>
    </location>
</feature>
<keyword evidence="5 7" id="KW-1133">Transmembrane helix</keyword>
<evidence type="ECO:0000313" key="9">
    <source>
        <dbReference type="EMBL" id="MBB6392079.1"/>
    </source>
</evidence>
<evidence type="ECO:0000256" key="5">
    <source>
        <dbReference type="ARBA" id="ARBA00022989"/>
    </source>
</evidence>
<sequence>MDLNALLADIAASPWVPLVVLLVCVLDGFFPPVPSETTVVAALAATVATGDPLQVSVIAVAAASGAVAGDSIAYGLGRRIGLERFAWMRRPAVRRVADWTRARVHRSPAVLILAGRYVPVGRVAVNATAGASRLAYRRFLPLSSVAAIAWALVCLAVATVSATWFGDPLWASLAAVAVMLVLGVVLDAIGRRRLSPAAPARRPAPPLTTGRAPAP</sequence>
<keyword evidence="4 7" id="KW-0812">Transmembrane</keyword>
<dbReference type="RefSeq" id="WP_184751179.1">
    <property type="nucleotide sequence ID" value="NZ_BAAAJR010000009.1"/>
</dbReference>
<evidence type="ECO:0000256" key="4">
    <source>
        <dbReference type="ARBA" id="ARBA00022692"/>
    </source>
</evidence>
<dbReference type="Pfam" id="PF09335">
    <property type="entry name" value="VTT_dom"/>
    <property type="match status" value="1"/>
</dbReference>
<keyword evidence="10" id="KW-1185">Reference proteome</keyword>
<dbReference type="GO" id="GO:0005886">
    <property type="term" value="C:plasma membrane"/>
    <property type="evidence" value="ECO:0007669"/>
    <property type="project" value="UniProtKB-SubCell"/>
</dbReference>
<dbReference type="EMBL" id="JACHML010000001">
    <property type="protein sequence ID" value="MBB6392079.1"/>
    <property type="molecule type" value="Genomic_DNA"/>
</dbReference>
<feature type="transmembrane region" description="Helical" evidence="7">
    <location>
        <begin position="139"/>
        <end position="164"/>
    </location>
</feature>
<comment type="caution">
    <text evidence="9">The sequence shown here is derived from an EMBL/GenBank/DDBJ whole genome shotgun (WGS) entry which is preliminary data.</text>
</comment>
<dbReference type="PANTHER" id="PTHR42709:SF6">
    <property type="entry name" value="UNDECAPRENYL PHOSPHATE TRANSPORTER A"/>
    <property type="match status" value="1"/>
</dbReference>
<dbReference type="Proteomes" id="UP000537775">
    <property type="component" value="Unassembled WGS sequence"/>
</dbReference>
<feature type="transmembrane region" description="Helical" evidence="7">
    <location>
        <begin position="170"/>
        <end position="189"/>
    </location>
</feature>
<comment type="similarity">
    <text evidence="2">Belongs to the DedA family.</text>
</comment>
<keyword evidence="3" id="KW-1003">Cell membrane</keyword>
<organism evidence="9 10">
    <name type="scientific">Microbacterium thalassium</name>
    <dbReference type="NCBI Taxonomy" id="362649"/>
    <lineage>
        <taxon>Bacteria</taxon>
        <taxon>Bacillati</taxon>
        <taxon>Actinomycetota</taxon>
        <taxon>Actinomycetes</taxon>
        <taxon>Micrococcales</taxon>
        <taxon>Microbacteriaceae</taxon>
        <taxon>Microbacterium</taxon>
    </lineage>
</organism>
<name>A0A7X0FQZ5_9MICO</name>
<accession>A0A7X0FQZ5</accession>
<dbReference type="PANTHER" id="PTHR42709">
    <property type="entry name" value="ALKALINE PHOSPHATASE LIKE PROTEIN"/>
    <property type="match status" value="1"/>
</dbReference>
<evidence type="ECO:0000256" key="2">
    <source>
        <dbReference type="ARBA" id="ARBA00010792"/>
    </source>
</evidence>